<reference evidence="7" key="1">
    <citation type="journal article" date="2006" name="PLoS Biol.">
        <title>Macronuclear genome sequence of the ciliate Tetrahymena thermophila, a model eukaryote.</title>
        <authorList>
            <person name="Eisen J.A."/>
            <person name="Coyne R.S."/>
            <person name="Wu M."/>
            <person name="Wu D."/>
            <person name="Thiagarajan M."/>
            <person name="Wortman J.R."/>
            <person name="Badger J.H."/>
            <person name="Ren Q."/>
            <person name="Amedeo P."/>
            <person name="Jones K.M."/>
            <person name="Tallon L.J."/>
            <person name="Delcher A.L."/>
            <person name="Salzberg S.L."/>
            <person name="Silva J.C."/>
            <person name="Haas B.J."/>
            <person name="Majoros W.H."/>
            <person name="Farzad M."/>
            <person name="Carlton J.M."/>
            <person name="Smith R.K. Jr."/>
            <person name="Garg J."/>
            <person name="Pearlman R.E."/>
            <person name="Karrer K.M."/>
            <person name="Sun L."/>
            <person name="Manning G."/>
            <person name="Elde N.C."/>
            <person name="Turkewitz A.P."/>
            <person name="Asai D.J."/>
            <person name="Wilkes D.E."/>
            <person name="Wang Y."/>
            <person name="Cai H."/>
            <person name="Collins K."/>
            <person name="Stewart B.A."/>
            <person name="Lee S.R."/>
            <person name="Wilamowska K."/>
            <person name="Weinberg Z."/>
            <person name="Ruzzo W.L."/>
            <person name="Wloga D."/>
            <person name="Gaertig J."/>
            <person name="Frankel J."/>
            <person name="Tsao C.-C."/>
            <person name="Gorovsky M.A."/>
            <person name="Keeling P.J."/>
            <person name="Waller R.F."/>
            <person name="Patron N.J."/>
            <person name="Cherry J.M."/>
            <person name="Stover N.A."/>
            <person name="Krieger C.J."/>
            <person name="del Toro C."/>
            <person name="Ryder H.F."/>
            <person name="Williamson S.C."/>
            <person name="Barbeau R.A."/>
            <person name="Hamilton E.P."/>
            <person name="Orias E."/>
        </authorList>
    </citation>
    <scope>NUCLEOTIDE SEQUENCE [LARGE SCALE GENOMIC DNA]</scope>
    <source>
        <strain evidence="7">SB210</strain>
    </source>
</reference>
<keyword evidence="4 5" id="KW-0472">Membrane</keyword>
<dbReference type="GeneID" id="7824602"/>
<comment type="subcellular location">
    <subcellularLocation>
        <location evidence="1">Membrane</location>
        <topology evidence="1">Multi-pass membrane protein</topology>
    </subcellularLocation>
</comment>
<dbReference type="EMBL" id="GG662704">
    <property type="protein sequence ID" value="EAR95581.2"/>
    <property type="molecule type" value="Genomic_DNA"/>
</dbReference>
<evidence type="ECO:0000313" key="7">
    <source>
        <dbReference type="Proteomes" id="UP000009168"/>
    </source>
</evidence>
<evidence type="ECO:0000256" key="5">
    <source>
        <dbReference type="SAM" id="Phobius"/>
    </source>
</evidence>
<dbReference type="InParanoid" id="Q23FM9"/>
<evidence type="ECO:0000256" key="2">
    <source>
        <dbReference type="ARBA" id="ARBA00022692"/>
    </source>
</evidence>
<sequence>MSKSIVQSLLYCGFYAICSICFSLSAKNLFRTHNFQNIGILLLFESFVNVVICSIINVIQIFCRSSNTVVKHKLEKEKYQLSLGQKQNYKEIMHKYLMTLMFSGLYLSNVLFGLKAFQFIPIPLFLTIRRTLIFFIYLVNIIFVAQTNNQITNKQKISILLITLGAIVAGSDKMNTNLLGFSYCFLNNIFSACLLQLAKYLKDKSNMTPFQLVYNNSINTLPLLVIYCLITNDGQEFIQALPTFPPSFYFHISLVAIFGFLLNFSTNLCAMKNSPFSIAITHNLKDIFSSVFSIIMFDDTIITIALVGGYIISLIGSVIYTHSKIESNNNNGNNRIMYYQQSFMYSLNSMLNESKYKNSQQIYFQKSVEQYKEEDLELNIKSLNYTQEKKTNIPLKTLPLYKSLSKNIKQTSKQD</sequence>
<keyword evidence="7" id="KW-1185">Reference proteome</keyword>
<dbReference type="Proteomes" id="UP000009168">
    <property type="component" value="Unassembled WGS sequence"/>
</dbReference>
<feature type="transmembrane region" description="Helical" evidence="5">
    <location>
        <begin position="291"/>
        <end position="320"/>
    </location>
</feature>
<dbReference type="KEGG" id="tet:TTHERM_00079860"/>
<organism evidence="6 7">
    <name type="scientific">Tetrahymena thermophila (strain SB210)</name>
    <dbReference type="NCBI Taxonomy" id="312017"/>
    <lineage>
        <taxon>Eukaryota</taxon>
        <taxon>Sar</taxon>
        <taxon>Alveolata</taxon>
        <taxon>Ciliophora</taxon>
        <taxon>Intramacronucleata</taxon>
        <taxon>Oligohymenophorea</taxon>
        <taxon>Hymenostomatida</taxon>
        <taxon>Tetrahymenina</taxon>
        <taxon>Tetrahymenidae</taxon>
        <taxon>Tetrahymena</taxon>
    </lineage>
</organism>
<dbReference type="OrthoDB" id="417037at2759"/>
<protein>
    <submittedName>
        <fullName evidence="6">Triose-phosphate transporter family protein</fullName>
    </submittedName>
</protein>
<evidence type="ECO:0000256" key="4">
    <source>
        <dbReference type="ARBA" id="ARBA00023136"/>
    </source>
</evidence>
<dbReference type="RefSeq" id="XP_001015826.2">
    <property type="nucleotide sequence ID" value="XM_001015826.2"/>
</dbReference>
<dbReference type="AlphaFoldDB" id="Q23FM9"/>
<dbReference type="InterPro" id="IPR050186">
    <property type="entry name" value="TPT_transporter"/>
</dbReference>
<feature type="transmembrane region" description="Helical" evidence="5">
    <location>
        <begin position="120"/>
        <end position="145"/>
    </location>
</feature>
<dbReference type="GO" id="GO:0016020">
    <property type="term" value="C:membrane"/>
    <property type="evidence" value="ECO:0007669"/>
    <property type="project" value="UniProtKB-SubCell"/>
</dbReference>
<feature type="transmembrane region" description="Helical" evidence="5">
    <location>
        <begin position="96"/>
        <end position="114"/>
    </location>
</feature>
<proteinExistence type="predicted"/>
<dbReference type="HOGENOM" id="CLU_1690287_0_0_1"/>
<feature type="transmembrane region" description="Helical" evidence="5">
    <location>
        <begin position="157"/>
        <end position="174"/>
    </location>
</feature>
<feature type="transmembrane region" description="Helical" evidence="5">
    <location>
        <begin position="9"/>
        <end position="26"/>
    </location>
</feature>
<dbReference type="PANTHER" id="PTHR11132">
    <property type="entry name" value="SOLUTE CARRIER FAMILY 35"/>
    <property type="match status" value="1"/>
</dbReference>
<dbReference type="FunCoup" id="Q23FM9">
    <property type="interactions" value="46"/>
</dbReference>
<evidence type="ECO:0000313" key="6">
    <source>
        <dbReference type="EMBL" id="EAR95581.2"/>
    </source>
</evidence>
<feature type="transmembrane region" description="Helical" evidence="5">
    <location>
        <begin position="213"/>
        <end position="232"/>
    </location>
</feature>
<feature type="transmembrane region" description="Helical" evidence="5">
    <location>
        <begin position="180"/>
        <end position="201"/>
    </location>
</feature>
<feature type="transmembrane region" description="Helical" evidence="5">
    <location>
        <begin position="248"/>
        <end position="270"/>
    </location>
</feature>
<name>Q23FM9_TETTS</name>
<gene>
    <name evidence="6" type="ORF">TTHERM_00079860</name>
</gene>
<accession>Q23FM9</accession>
<feature type="transmembrane region" description="Helical" evidence="5">
    <location>
        <begin position="38"/>
        <end position="63"/>
    </location>
</feature>
<dbReference type="STRING" id="312017.Q23FM9"/>
<evidence type="ECO:0000256" key="3">
    <source>
        <dbReference type="ARBA" id="ARBA00022989"/>
    </source>
</evidence>
<keyword evidence="3 5" id="KW-1133">Transmembrane helix</keyword>
<evidence type="ECO:0000256" key="1">
    <source>
        <dbReference type="ARBA" id="ARBA00004141"/>
    </source>
</evidence>
<keyword evidence="2 5" id="KW-0812">Transmembrane</keyword>